<feature type="region of interest" description="Disordered" evidence="1">
    <location>
        <begin position="99"/>
        <end position="128"/>
    </location>
</feature>
<dbReference type="Proteomes" id="UP000250275">
    <property type="component" value="Unassembled WGS sequence"/>
</dbReference>
<evidence type="ECO:0000256" key="1">
    <source>
        <dbReference type="SAM" id="MobiDB-lite"/>
    </source>
</evidence>
<feature type="region of interest" description="Disordered" evidence="1">
    <location>
        <begin position="192"/>
        <end position="242"/>
    </location>
</feature>
<evidence type="ECO:0000313" key="3">
    <source>
        <dbReference type="EMBL" id="OAD52145.1"/>
    </source>
</evidence>
<keyword evidence="2" id="KW-0472">Membrane</keyword>
<organism evidence="3 4">
    <name type="scientific">Eufriesea mexicana</name>
    <dbReference type="NCBI Taxonomy" id="516756"/>
    <lineage>
        <taxon>Eukaryota</taxon>
        <taxon>Metazoa</taxon>
        <taxon>Ecdysozoa</taxon>
        <taxon>Arthropoda</taxon>
        <taxon>Hexapoda</taxon>
        <taxon>Insecta</taxon>
        <taxon>Pterygota</taxon>
        <taxon>Neoptera</taxon>
        <taxon>Endopterygota</taxon>
        <taxon>Hymenoptera</taxon>
        <taxon>Apocrita</taxon>
        <taxon>Aculeata</taxon>
        <taxon>Apoidea</taxon>
        <taxon>Anthophila</taxon>
        <taxon>Apidae</taxon>
        <taxon>Eufriesea</taxon>
    </lineage>
</organism>
<dbReference type="AlphaFoldDB" id="A0A310S4L2"/>
<feature type="compositionally biased region" description="Basic and acidic residues" evidence="1">
    <location>
        <begin position="112"/>
        <end position="128"/>
    </location>
</feature>
<evidence type="ECO:0000313" key="4">
    <source>
        <dbReference type="Proteomes" id="UP000250275"/>
    </source>
</evidence>
<feature type="transmembrane region" description="Helical" evidence="2">
    <location>
        <begin position="26"/>
        <end position="50"/>
    </location>
</feature>
<accession>A0A310S4L2</accession>
<proteinExistence type="predicted"/>
<feature type="compositionally biased region" description="Basic and acidic residues" evidence="1">
    <location>
        <begin position="216"/>
        <end position="235"/>
    </location>
</feature>
<keyword evidence="2" id="KW-0812">Transmembrane</keyword>
<dbReference type="EMBL" id="KQ777311">
    <property type="protein sequence ID" value="OAD52145.1"/>
    <property type="molecule type" value="Genomic_DNA"/>
</dbReference>
<sequence length="242" mass="28396">MTTTIEKHEPKLRILTTSSLAYPYDVLLKILTGNVLIAFQWEAIFISAFLNLNNISRKKLPAIKEETFPKLKQKEAISEPCWEKINVKNVENIKTVEQVAEKKRRGKKKSDKHSERKRKEQSEEREAEEKERLRKWEECWERNLKAQEERDDAECCIGKDLCVRPKTQSNIWINVTQDRSIQEIHMTIKHVPVSRPKPPPLPPLKAQKPTVTVSMEKSDTRKIEKSKTQKVEKKCSEKKKKK</sequence>
<keyword evidence="4" id="KW-1185">Reference proteome</keyword>
<reference evidence="3 4" key="1">
    <citation type="submission" date="2015-07" db="EMBL/GenBank/DDBJ databases">
        <title>The genome of Eufriesea mexicana.</title>
        <authorList>
            <person name="Pan H."/>
            <person name="Kapheim K."/>
        </authorList>
    </citation>
    <scope>NUCLEOTIDE SEQUENCE [LARGE SCALE GENOMIC DNA]</scope>
    <source>
        <strain evidence="3">0111107269</strain>
        <tissue evidence="3">Whole body</tissue>
    </source>
</reference>
<name>A0A310S4L2_9HYME</name>
<gene>
    <name evidence="3" type="ORF">WN48_02975</name>
</gene>
<protein>
    <submittedName>
        <fullName evidence="3">Uncharacterized protein</fullName>
    </submittedName>
</protein>
<keyword evidence="2" id="KW-1133">Transmembrane helix</keyword>
<evidence type="ECO:0000256" key="2">
    <source>
        <dbReference type="SAM" id="Phobius"/>
    </source>
</evidence>
<feature type="compositionally biased region" description="Basic residues" evidence="1">
    <location>
        <begin position="102"/>
        <end position="111"/>
    </location>
</feature>